<accession>A0A0V0QXN2</accession>
<evidence type="ECO:0000256" key="6">
    <source>
        <dbReference type="SAM" id="Phobius"/>
    </source>
</evidence>
<dbReference type="InterPro" id="IPR007267">
    <property type="entry name" value="GtrA_DPMS_TM"/>
</dbReference>
<dbReference type="GO" id="GO:0016020">
    <property type="term" value="C:membrane"/>
    <property type="evidence" value="ECO:0007669"/>
    <property type="project" value="UniProtKB-SubCell"/>
</dbReference>
<proteinExistence type="predicted"/>
<sequence>MTMSSRFLKNYDCSMDLEQIEEEENENAQIAEPIFVNLNNDKFKQSDTPQLYFKCMEKYPKVIRYFIAGILGNIVLYLLDRFFLEFNPFDWQKETVAWTLSNIFHTPAQYILFEKLTFGEKENKIKGILGVYMSYSVGTVVGIIMNYILINQFSMNNDHAWLITLILTAFVNFVMVSYFMKNPYDHAIRETEKQQNQLQTLQNANEVQDGQKSNSSQLENQQQQNLDIETGIVVENLSKEQQKQKQFQFKYPFPSQVQRQQQKRLYYAKIWRTASTESDQ</sequence>
<dbReference type="GO" id="GO:0000271">
    <property type="term" value="P:polysaccharide biosynthetic process"/>
    <property type="evidence" value="ECO:0007669"/>
    <property type="project" value="InterPro"/>
</dbReference>
<dbReference type="OrthoDB" id="199351at2759"/>
<evidence type="ECO:0000313" key="8">
    <source>
        <dbReference type="EMBL" id="KRX06664.1"/>
    </source>
</evidence>
<keyword evidence="2 6" id="KW-0812">Transmembrane</keyword>
<protein>
    <recommendedName>
        <fullName evidence="7">GtrA/DPMS transmembrane domain-containing protein</fullName>
    </recommendedName>
</protein>
<comment type="subcellular location">
    <subcellularLocation>
        <location evidence="1">Membrane</location>
        <topology evidence="1">Multi-pass membrane protein</topology>
    </subcellularLocation>
</comment>
<evidence type="ECO:0000256" key="5">
    <source>
        <dbReference type="SAM" id="Coils"/>
    </source>
</evidence>
<evidence type="ECO:0000256" key="4">
    <source>
        <dbReference type="ARBA" id="ARBA00023136"/>
    </source>
</evidence>
<dbReference type="AlphaFoldDB" id="A0A0V0QXN2"/>
<feature type="transmembrane region" description="Helical" evidence="6">
    <location>
        <begin position="160"/>
        <end position="180"/>
    </location>
</feature>
<feature type="transmembrane region" description="Helical" evidence="6">
    <location>
        <begin position="125"/>
        <end position="148"/>
    </location>
</feature>
<feature type="coiled-coil region" evidence="5">
    <location>
        <begin position="184"/>
        <end position="221"/>
    </location>
</feature>
<gene>
    <name evidence="8" type="ORF">PPERSA_07898</name>
</gene>
<comment type="caution">
    <text evidence="8">The sequence shown here is derived from an EMBL/GenBank/DDBJ whole genome shotgun (WGS) entry which is preliminary data.</text>
</comment>
<dbReference type="Pfam" id="PF04138">
    <property type="entry name" value="GtrA_DPMS_TM"/>
    <property type="match status" value="1"/>
</dbReference>
<evidence type="ECO:0000256" key="2">
    <source>
        <dbReference type="ARBA" id="ARBA00022692"/>
    </source>
</evidence>
<dbReference type="Proteomes" id="UP000054937">
    <property type="component" value="Unassembled WGS sequence"/>
</dbReference>
<name>A0A0V0QXN2_PSEPJ</name>
<keyword evidence="4 6" id="KW-0472">Membrane</keyword>
<feature type="transmembrane region" description="Helical" evidence="6">
    <location>
        <begin position="62"/>
        <end position="84"/>
    </location>
</feature>
<evidence type="ECO:0000259" key="7">
    <source>
        <dbReference type="Pfam" id="PF04138"/>
    </source>
</evidence>
<evidence type="ECO:0000256" key="1">
    <source>
        <dbReference type="ARBA" id="ARBA00004141"/>
    </source>
</evidence>
<evidence type="ECO:0000256" key="3">
    <source>
        <dbReference type="ARBA" id="ARBA00022989"/>
    </source>
</evidence>
<dbReference type="InParanoid" id="A0A0V0QXN2"/>
<keyword evidence="3 6" id="KW-1133">Transmembrane helix</keyword>
<evidence type="ECO:0000313" key="9">
    <source>
        <dbReference type="Proteomes" id="UP000054937"/>
    </source>
</evidence>
<organism evidence="8 9">
    <name type="scientific">Pseudocohnilembus persalinus</name>
    <name type="common">Ciliate</name>
    <dbReference type="NCBI Taxonomy" id="266149"/>
    <lineage>
        <taxon>Eukaryota</taxon>
        <taxon>Sar</taxon>
        <taxon>Alveolata</taxon>
        <taxon>Ciliophora</taxon>
        <taxon>Intramacronucleata</taxon>
        <taxon>Oligohymenophorea</taxon>
        <taxon>Scuticociliatia</taxon>
        <taxon>Philasterida</taxon>
        <taxon>Pseudocohnilembidae</taxon>
        <taxon>Pseudocohnilembus</taxon>
    </lineage>
</organism>
<feature type="transmembrane region" description="Helical" evidence="6">
    <location>
        <begin position="96"/>
        <end position="113"/>
    </location>
</feature>
<dbReference type="EMBL" id="LDAU01000093">
    <property type="protein sequence ID" value="KRX06664.1"/>
    <property type="molecule type" value="Genomic_DNA"/>
</dbReference>
<keyword evidence="9" id="KW-1185">Reference proteome</keyword>
<keyword evidence="5" id="KW-0175">Coiled coil</keyword>
<feature type="domain" description="GtrA/DPMS transmembrane" evidence="7">
    <location>
        <begin position="64"/>
        <end position="179"/>
    </location>
</feature>
<reference evidence="8 9" key="1">
    <citation type="journal article" date="2015" name="Sci. Rep.">
        <title>Genome of the facultative scuticociliatosis pathogen Pseudocohnilembus persalinus provides insight into its virulence through horizontal gene transfer.</title>
        <authorList>
            <person name="Xiong J."/>
            <person name="Wang G."/>
            <person name="Cheng J."/>
            <person name="Tian M."/>
            <person name="Pan X."/>
            <person name="Warren A."/>
            <person name="Jiang C."/>
            <person name="Yuan D."/>
            <person name="Miao W."/>
        </authorList>
    </citation>
    <scope>NUCLEOTIDE SEQUENCE [LARGE SCALE GENOMIC DNA]</scope>
    <source>
        <strain evidence="8">36N120E</strain>
    </source>
</reference>